<reference evidence="1 2" key="1">
    <citation type="journal article" date="2013" name="PLoS ONE">
        <title>Genomic and secretomic analyses reveal unique features of the lignocellulolytic enzyme system of Penicillium decumbens.</title>
        <authorList>
            <person name="Liu G."/>
            <person name="Zhang L."/>
            <person name="Wei X."/>
            <person name="Zou G."/>
            <person name="Qin Y."/>
            <person name="Ma L."/>
            <person name="Li J."/>
            <person name="Zheng H."/>
            <person name="Wang S."/>
            <person name="Wang C."/>
            <person name="Xun L."/>
            <person name="Zhao G.-P."/>
            <person name="Zhou Z."/>
            <person name="Qu Y."/>
        </authorList>
    </citation>
    <scope>NUCLEOTIDE SEQUENCE [LARGE SCALE GENOMIC DNA]</scope>
    <source>
        <strain evidence="2">114-2 / CGMCC 5302</strain>
    </source>
</reference>
<dbReference type="Proteomes" id="UP000019376">
    <property type="component" value="Unassembled WGS sequence"/>
</dbReference>
<dbReference type="HOGENOM" id="CLU_3399570_0_0_1"/>
<proteinExistence type="predicted"/>
<dbReference type="AlphaFoldDB" id="S7ZBH5"/>
<accession>S7ZBH5</accession>
<name>S7ZBH5_PENO1</name>
<organism evidence="1 2">
    <name type="scientific">Penicillium oxalicum (strain 114-2 / CGMCC 5302)</name>
    <name type="common">Penicillium decumbens</name>
    <dbReference type="NCBI Taxonomy" id="933388"/>
    <lineage>
        <taxon>Eukaryota</taxon>
        <taxon>Fungi</taxon>
        <taxon>Dikarya</taxon>
        <taxon>Ascomycota</taxon>
        <taxon>Pezizomycotina</taxon>
        <taxon>Eurotiomycetes</taxon>
        <taxon>Eurotiomycetidae</taxon>
        <taxon>Eurotiales</taxon>
        <taxon>Aspergillaceae</taxon>
        <taxon>Penicillium</taxon>
    </lineage>
</organism>
<gene>
    <name evidence="1" type="ORF">PDE_02874</name>
</gene>
<evidence type="ECO:0000313" key="2">
    <source>
        <dbReference type="Proteomes" id="UP000019376"/>
    </source>
</evidence>
<dbReference type="EMBL" id="KB644410">
    <property type="protein sequence ID" value="EPS27930.1"/>
    <property type="molecule type" value="Genomic_DNA"/>
</dbReference>
<sequence>MENGATGATGAMMGWMAEGVQDGSRFRAKRP</sequence>
<protein>
    <submittedName>
        <fullName evidence="1">Uncharacterized protein</fullName>
    </submittedName>
</protein>
<keyword evidence="2" id="KW-1185">Reference proteome</keyword>
<evidence type="ECO:0000313" key="1">
    <source>
        <dbReference type="EMBL" id="EPS27930.1"/>
    </source>
</evidence>